<comment type="subcellular location">
    <subcellularLocation>
        <location evidence="1 6">Membrane</location>
        <topology evidence="1 6">Multi-pass membrane protein</topology>
    </subcellularLocation>
</comment>
<gene>
    <name evidence="7" type="ORF">HHUSO_G32018</name>
</gene>
<dbReference type="PANTHER" id="PTHR47110:SF2">
    <property type="entry name" value="UROPLAKIN-1B"/>
    <property type="match status" value="1"/>
</dbReference>
<dbReference type="SUPFAM" id="SSF48652">
    <property type="entry name" value="Tetraspanin"/>
    <property type="match status" value="1"/>
</dbReference>
<organism evidence="7 8">
    <name type="scientific">Huso huso</name>
    <name type="common">Beluga</name>
    <name type="synonym">Acipenser huso</name>
    <dbReference type="NCBI Taxonomy" id="61971"/>
    <lineage>
        <taxon>Eukaryota</taxon>
        <taxon>Metazoa</taxon>
        <taxon>Chordata</taxon>
        <taxon>Craniata</taxon>
        <taxon>Vertebrata</taxon>
        <taxon>Euteleostomi</taxon>
        <taxon>Actinopterygii</taxon>
        <taxon>Chondrostei</taxon>
        <taxon>Acipenseriformes</taxon>
        <taxon>Acipenseridae</taxon>
        <taxon>Huso</taxon>
    </lineage>
</organism>
<evidence type="ECO:0000256" key="2">
    <source>
        <dbReference type="ARBA" id="ARBA00006840"/>
    </source>
</evidence>
<comment type="similarity">
    <text evidence="2 6">Belongs to the tetraspanin (TM4SF) family.</text>
</comment>
<evidence type="ECO:0000256" key="4">
    <source>
        <dbReference type="ARBA" id="ARBA00022989"/>
    </source>
</evidence>
<feature type="transmembrane region" description="Helical" evidence="6">
    <location>
        <begin position="56"/>
        <end position="80"/>
    </location>
</feature>
<feature type="transmembrane region" description="Helical" evidence="6">
    <location>
        <begin position="87"/>
        <end position="109"/>
    </location>
</feature>
<feature type="transmembrane region" description="Helical" evidence="6">
    <location>
        <begin position="12"/>
        <end position="36"/>
    </location>
</feature>
<dbReference type="PIRSF" id="PIRSF002419">
    <property type="entry name" value="Tetraspanin"/>
    <property type="match status" value="1"/>
</dbReference>
<keyword evidence="8" id="KW-1185">Reference proteome</keyword>
<dbReference type="InterPro" id="IPR018499">
    <property type="entry name" value="Tetraspanin/Peripherin"/>
</dbReference>
<dbReference type="PRINTS" id="PR00259">
    <property type="entry name" value="TMFOUR"/>
</dbReference>
<evidence type="ECO:0000256" key="1">
    <source>
        <dbReference type="ARBA" id="ARBA00004141"/>
    </source>
</evidence>
<evidence type="ECO:0000313" key="8">
    <source>
        <dbReference type="Proteomes" id="UP001369086"/>
    </source>
</evidence>
<dbReference type="InterPro" id="IPR008952">
    <property type="entry name" value="Tetraspanin_EC2_sf"/>
</dbReference>
<dbReference type="Proteomes" id="UP001369086">
    <property type="component" value="Unassembled WGS sequence"/>
</dbReference>
<dbReference type="PANTHER" id="PTHR47110">
    <property type="entry name" value="TESTIS-SPECIFIC EXPRESSED PROTEIN 55"/>
    <property type="match status" value="1"/>
</dbReference>
<comment type="caution">
    <text evidence="7">The sequence shown here is derived from an EMBL/GenBank/DDBJ whole genome shotgun (WGS) entry which is preliminary data.</text>
</comment>
<name>A0ABR0YAY1_HUSHU</name>
<keyword evidence="4 6" id="KW-1133">Transmembrane helix</keyword>
<evidence type="ECO:0000256" key="3">
    <source>
        <dbReference type="ARBA" id="ARBA00022692"/>
    </source>
</evidence>
<proteinExistence type="inferred from homology"/>
<dbReference type="Pfam" id="PF00335">
    <property type="entry name" value="Tetraspanin"/>
    <property type="match status" value="1"/>
</dbReference>
<reference evidence="7 8" key="1">
    <citation type="submission" date="2021-05" db="EMBL/GenBank/DDBJ databases">
        <authorList>
            <person name="Zahm M."/>
            <person name="Klopp C."/>
            <person name="Cabau C."/>
            <person name="Kuhl H."/>
            <person name="Suciu R."/>
            <person name="Ciorpac M."/>
            <person name="Holostenco D."/>
            <person name="Gessner J."/>
            <person name="Wuertz S."/>
            <person name="Hohne C."/>
            <person name="Stock M."/>
            <person name="Gislard M."/>
            <person name="Lluch J."/>
            <person name="Milhes M."/>
            <person name="Lampietro C."/>
            <person name="Lopez Roques C."/>
            <person name="Donnadieu C."/>
            <person name="Du K."/>
            <person name="Schartl M."/>
            <person name="Guiguen Y."/>
        </authorList>
    </citation>
    <scope>NUCLEOTIDE SEQUENCE [LARGE SCALE GENOMIC DNA]</scope>
    <source>
        <strain evidence="7">Hh-F2</strain>
        <tissue evidence="7">Blood</tissue>
    </source>
</reference>
<evidence type="ECO:0000256" key="6">
    <source>
        <dbReference type="RuleBase" id="RU361218"/>
    </source>
</evidence>
<dbReference type="EMBL" id="JAHFZB010000038">
    <property type="protein sequence ID" value="KAK6469668.1"/>
    <property type="molecule type" value="Genomic_DNA"/>
</dbReference>
<protein>
    <recommendedName>
        <fullName evidence="6">Tetraspanin</fullName>
    </recommendedName>
</protein>
<feature type="transmembrane region" description="Helical" evidence="6">
    <location>
        <begin position="223"/>
        <end position="250"/>
    </location>
</feature>
<sequence length="253" mass="28616">MAAGKGSPALMGILIFGNVIIALCGITLFAVTIWVTTDGYELYPIMAVSGKDDVFAGAWIAIFTGFAFFCTAIYGIFAVLKQSRSMMLLYLILMVIIYIFESASAITSYTHRDYLVANSDFVKKQMLQYYADNSEPGRRITTVWNRVMLDLNCCGTDSALDWVDYTSTFRNQFPVEDYPWPLNCCKRKTNYEVVNLDACKIGNLDFMNGNGCFPHIESVFSRYAWAVSWFGFAILMFTALVMLLAMVYYVKLR</sequence>
<dbReference type="CDD" id="cd03156">
    <property type="entry name" value="uroplakin_I_like_LEL"/>
    <property type="match status" value="1"/>
</dbReference>
<evidence type="ECO:0000256" key="5">
    <source>
        <dbReference type="ARBA" id="ARBA00023136"/>
    </source>
</evidence>
<accession>A0ABR0YAY1</accession>
<dbReference type="Gene3D" id="1.10.1450.10">
    <property type="entry name" value="Tetraspanin"/>
    <property type="match status" value="1"/>
</dbReference>
<dbReference type="InterPro" id="IPR000301">
    <property type="entry name" value="Tetraspanin_animals"/>
</dbReference>
<keyword evidence="5 6" id="KW-0472">Membrane</keyword>
<evidence type="ECO:0000313" key="7">
    <source>
        <dbReference type="EMBL" id="KAK6469668.1"/>
    </source>
</evidence>
<keyword evidence="3 6" id="KW-0812">Transmembrane</keyword>